<comment type="caution">
    <text evidence="3">The sequence shown here is derived from an EMBL/GenBank/DDBJ whole genome shotgun (WGS) entry which is preliminary data.</text>
</comment>
<accession>A0A4Q1HT50</accession>
<dbReference type="CDD" id="cd13578">
    <property type="entry name" value="PBP2_Bug27"/>
    <property type="match status" value="1"/>
</dbReference>
<dbReference type="PIRSF" id="PIRSF017082">
    <property type="entry name" value="YflP"/>
    <property type="match status" value="1"/>
</dbReference>
<organism evidence="3 4">
    <name type="scientific">Achromobacter aloeverae</name>
    <dbReference type="NCBI Taxonomy" id="1750518"/>
    <lineage>
        <taxon>Bacteria</taxon>
        <taxon>Pseudomonadati</taxon>
        <taxon>Pseudomonadota</taxon>
        <taxon>Betaproteobacteria</taxon>
        <taxon>Burkholderiales</taxon>
        <taxon>Alcaligenaceae</taxon>
        <taxon>Achromobacter</taxon>
    </lineage>
</organism>
<dbReference type="SUPFAM" id="SSF53850">
    <property type="entry name" value="Periplasmic binding protein-like II"/>
    <property type="match status" value="1"/>
</dbReference>
<evidence type="ECO:0000313" key="3">
    <source>
        <dbReference type="EMBL" id="RXN93065.1"/>
    </source>
</evidence>
<dbReference type="Proteomes" id="UP000290849">
    <property type="component" value="Unassembled WGS sequence"/>
</dbReference>
<keyword evidence="2" id="KW-0732">Signal</keyword>
<evidence type="ECO:0000256" key="1">
    <source>
        <dbReference type="ARBA" id="ARBA00006987"/>
    </source>
</evidence>
<dbReference type="RefSeq" id="WP_129149023.1">
    <property type="nucleotide sequence ID" value="NZ_JBHSDO010000006.1"/>
</dbReference>
<gene>
    <name evidence="3" type="ORF">C7R54_04935</name>
</gene>
<evidence type="ECO:0000256" key="2">
    <source>
        <dbReference type="SAM" id="SignalP"/>
    </source>
</evidence>
<comment type="similarity">
    <text evidence="1">Belongs to the UPF0065 (bug) family.</text>
</comment>
<dbReference type="InterPro" id="IPR005064">
    <property type="entry name" value="BUG"/>
</dbReference>
<dbReference type="AlphaFoldDB" id="A0A4Q1HT50"/>
<evidence type="ECO:0000313" key="4">
    <source>
        <dbReference type="Proteomes" id="UP000290849"/>
    </source>
</evidence>
<protein>
    <recommendedName>
        <fullName evidence="5">MFS transporter</fullName>
    </recommendedName>
</protein>
<name>A0A4Q1HT50_9BURK</name>
<proteinExistence type="inferred from homology"/>
<dbReference type="Gene3D" id="3.40.190.10">
    <property type="entry name" value="Periplasmic binding protein-like II"/>
    <property type="match status" value="1"/>
</dbReference>
<evidence type="ECO:0008006" key="5">
    <source>
        <dbReference type="Google" id="ProtNLM"/>
    </source>
</evidence>
<dbReference type="OrthoDB" id="8650393at2"/>
<reference evidence="3 4" key="1">
    <citation type="journal article" date="2017" name="Int. J. Syst. Evol. Microbiol.">
        <title>Achromobacter aloeverae sp. nov., isolated from the root of Aloe vera (L.) Burm.f.</title>
        <authorList>
            <person name="Kuncharoen N."/>
            <person name="Muramatsu Y."/>
            <person name="Shibata C."/>
            <person name="Kamakura Y."/>
            <person name="Nakagawa Y."/>
            <person name="Tanasupawat S."/>
        </authorList>
    </citation>
    <scope>NUCLEOTIDE SEQUENCE [LARGE SCALE GENOMIC DNA]</scope>
    <source>
        <strain evidence="3 4">AVA-1</strain>
    </source>
</reference>
<feature type="signal peptide" evidence="2">
    <location>
        <begin position="1"/>
        <end position="21"/>
    </location>
</feature>
<dbReference type="PANTHER" id="PTHR42928:SF5">
    <property type="entry name" value="BLR1237 PROTEIN"/>
    <property type="match status" value="1"/>
</dbReference>
<keyword evidence="4" id="KW-1185">Reference proteome</keyword>
<dbReference type="Pfam" id="PF03401">
    <property type="entry name" value="TctC"/>
    <property type="match status" value="1"/>
</dbReference>
<dbReference type="InterPro" id="IPR042100">
    <property type="entry name" value="Bug_dom1"/>
</dbReference>
<feature type="chain" id="PRO_5020509993" description="MFS transporter" evidence="2">
    <location>
        <begin position="22"/>
        <end position="322"/>
    </location>
</feature>
<sequence length="322" mass="33807">MKLFRPLFLAMACLAAGSAVAQDYPAKPIRMFIPAAPGGGVDSAGRILATYLTAKLGKPVVPENRAGAGTMLASDSLAKAAPDGYTILLVTTSHTVNAAVRKSLPYDPIGDFAAVSEVGYTPDLLVVNAESSIKSVADLVAAAKKAPGKLTFGSSGPGTLSQLEPELFKNEAGIDILHVPYRGGIPAVTAVMSKEVDMLFLGVVAIAPQVTAGKLRAIASTGKSRVAMFPNVPTMAESGFPDWDTGIWYGVVVPAGTPPAVIATLNKNINEALKDPDVRSKLATVGIEPRGTTPEQFSTLMKNDIDRWQKLVQKLPQLKEKE</sequence>
<dbReference type="EMBL" id="PYAL01000001">
    <property type="protein sequence ID" value="RXN93065.1"/>
    <property type="molecule type" value="Genomic_DNA"/>
</dbReference>
<dbReference type="Gene3D" id="3.40.190.150">
    <property type="entry name" value="Bordetella uptake gene, domain 1"/>
    <property type="match status" value="1"/>
</dbReference>
<dbReference type="PANTHER" id="PTHR42928">
    <property type="entry name" value="TRICARBOXYLATE-BINDING PROTEIN"/>
    <property type="match status" value="1"/>
</dbReference>